<sequence>MSYIETLKKLKKNSISPIYFIYGTENFFIENIKKEMMKQVVNNNEDNISVYSLDEVPIQEVIQDVETYPFFGERKLVIANNPVFLKSKSEKLPFEHDLSALEFYLTNPVDYTVFVIIAPFEKLDERKKISKSLKKYTSMVNCEPIKEREIRAWIETIINGLHITLDKEVYDLLEAEFSTNLQLLEVELEKLALYAGEEGHITREIAENIIAHNINSSSLRLVDAVIENDLKRAISIFKDLQILKEDPIALIGLLAFQFRTILRVKLLKQKGYSQFQMQKQLNVHPYVIKIALGRERQFTIQKLQQIINQLANTDAIMKQGRMEKEIAFELLIYNIIYKAA</sequence>
<dbReference type="NCBIfam" id="TIGR01128">
    <property type="entry name" value="holA"/>
    <property type="match status" value="1"/>
</dbReference>
<dbReference type="InterPro" id="IPR010372">
    <property type="entry name" value="DNA_pol3_delta_N"/>
</dbReference>
<dbReference type="Gene3D" id="1.10.8.60">
    <property type="match status" value="1"/>
</dbReference>
<evidence type="ECO:0000256" key="4">
    <source>
        <dbReference type="ARBA" id="ARBA00022695"/>
    </source>
</evidence>
<dbReference type="OrthoDB" id="9775929at2"/>
<dbReference type="InterPro" id="IPR027417">
    <property type="entry name" value="P-loop_NTPase"/>
</dbReference>
<keyword evidence="6" id="KW-0239">DNA-directed DNA polymerase</keyword>
<dbReference type="InterPro" id="IPR008921">
    <property type="entry name" value="DNA_pol3_clamp-load_cplx_C"/>
</dbReference>
<evidence type="ECO:0000313" key="11">
    <source>
        <dbReference type="EMBL" id="RLL48025.1"/>
    </source>
</evidence>
<dbReference type="Pfam" id="PF21694">
    <property type="entry name" value="DNA_pol3_delta_C"/>
    <property type="match status" value="1"/>
</dbReference>
<comment type="catalytic activity">
    <reaction evidence="8">
        <text>DNA(n) + a 2'-deoxyribonucleoside 5'-triphosphate = DNA(n+1) + diphosphate</text>
        <dbReference type="Rhea" id="RHEA:22508"/>
        <dbReference type="Rhea" id="RHEA-COMP:17339"/>
        <dbReference type="Rhea" id="RHEA-COMP:17340"/>
        <dbReference type="ChEBI" id="CHEBI:33019"/>
        <dbReference type="ChEBI" id="CHEBI:61560"/>
        <dbReference type="ChEBI" id="CHEBI:173112"/>
        <dbReference type="EC" id="2.7.7.7"/>
    </reaction>
</comment>
<proteinExistence type="inferred from homology"/>
<evidence type="ECO:0000259" key="9">
    <source>
        <dbReference type="Pfam" id="PF06144"/>
    </source>
</evidence>
<dbReference type="Gene3D" id="1.20.272.10">
    <property type="match status" value="1"/>
</dbReference>
<dbReference type="SUPFAM" id="SSF52540">
    <property type="entry name" value="P-loop containing nucleoside triphosphate hydrolases"/>
    <property type="match status" value="1"/>
</dbReference>
<evidence type="ECO:0000313" key="12">
    <source>
        <dbReference type="Proteomes" id="UP000270219"/>
    </source>
</evidence>
<keyword evidence="3 11" id="KW-0808">Transferase</keyword>
<dbReference type="GO" id="GO:0009360">
    <property type="term" value="C:DNA polymerase III complex"/>
    <property type="evidence" value="ECO:0007669"/>
    <property type="project" value="InterPro"/>
</dbReference>
<comment type="caution">
    <text evidence="11">The sequence shown here is derived from an EMBL/GenBank/DDBJ whole genome shotgun (WGS) entry which is preliminary data.</text>
</comment>
<dbReference type="Gene3D" id="3.40.50.300">
    <property type="entry name" value="P-loop containing nucleotide triphosphate hydrolases"/>
    <property type="match status" value="1"/>
</dbReference>
<accession>A0A498DER6</accession>
<dbReference type="SUPFAM" id="SSF48019">
    <property type="entry name" value="post-AAA+ oligomerization domain-like"/>
    <property type="match status" value="1"/>
</dbReference>
<protein>
    <recommendedName>
        <fullName evidence="2">DNA polymerase III subunit delta</fullName>
        <ecNumber evidence="1">2.7.7.7</ecNumber>
    </recommendedName>
</protein>
<dbReference type="PANTHER" id="PTHR34388:SF1">
    <property type="entry name" value="DNA POLYMERASE III SUBUNIT DELTA"/>
    <property type="match status" value="1"/>
</dbReference>
<dbReference type="GO" id="GO:0006261">
    <property type="term" value="P:DNA-templated DNA replication"/>
    <property type="evidence" value="ECO:0007669"/>
    <property type="project" value="TreeGrafter"/>
</dbReference>
<dbReference type="Proteomes" id="UP000270219">
    <property type="component" value="Unassembled WGS sequence"/>
</dbReference>
<name>A0A498DER6_9BACI</name>
<reference evidence="11 12" key="1">
    <citation type="submission" date="2018-10" db="EMBL/GenBank/DDBJ databases">
        <title>Oceanobacillus sp. YLB-02 draft genome.</title>
        <authorList>
            <person name="Yu L."/>
        </authorList>
    </citation>
    <scope>NUCLEOTIDE SEQUENCE [LARGE SCALE GENOMIC DNA]</scope>
    <source>
        <strain evidence="11 12">YLB-02</strain>
    </source>
</reference>
<dbReference type="GO" id="GO:0003677">
    <property type="term" value="F:DNA binding"/>
    <property type="evidence" value="ECO:0007669"/>
    <property type="project" value="InterPro"/>
</dbReference>
<dbReference type="RefSeq" id="WP_121520804.1">
    <property type="nucleotide sequence ID" value="NZ_RCHR01000001.1"/>
</dbReference>
<keyword evidence="5" id="KW-0235">DNA replication</keyword>
<feature type="domain" description="DNA polymerase III delta N-terminal" evidence="9">
    <location>
        <begin position="19"/>
        <end position="143"/>
    </location>
</feature>
<dbReference type="InterPro" id="IPR005790">
    <property type="entry name" value="DNA_polIII_delta"/>
</dbReference>
<feature type="domain" description="DNA polymerase III delta subunit-like C-terminal" evidence="10">
    <location>
        <begin position="219"/>
        <end position="334"/>
    </location>
</feature>
<dbReference type="GO" id="GO:0003887">
    <property type="term" value="F:DNA-directed DNA polymerase activity"/>
    <property type="evidence" value="ECO:0007669"/>
    <property type="project" value="UniProtKB-KW"/>
</dbReference>
<dbReference type="AlphaFoldDB" id="A0A498DER6"/>
<dbReference type="EMBL" id="RCHR01000001">
    <property type="protein sequence ID" value="RLL48025.1"/>
    <property type="molecule type" value="Genomic_DNA"/>
</dbReference>
<keyword evidence="4 11" id="KW-0548">Nucleotidyltransferase</keyword>
<evidence type="ECO:0000256" key="6">
    <source>
        <dbReference type="ARBA" id="ARBA00022932"/>
    </source>
</evidence>
<organism evidence="11 12">
    <name type="scientific">Oceanobacillus piezotolerans</name>
    <dbReference type="NCBI Taxonomy" id="2448030"/>
    <lineage>
        <taxon>Bacteria</taxon>
        <taxon>Bacillati</taxon>
        <taxon>Bacillota</taxon>
        <taxon>Bacilli</taxon>
        <taxon>Bacillales</taxon>
        <taxon>Bacillaceae</taxon>
        <taxon>Oceanobacillus</taxon>
    </lineage>
</organism>
<comment type="similarity">
    <text evidence="7">Belongs to the DNA polymerase HolA subunit family.</text>
</comment>
<keyword evidence="12" id="KW-1185">Reference proteome</keyword>
<dbReference type="InterPro" id="IPR048466">
    <property type="entry name" value="DNA_pol3_delta-like_C"/>
</dbReference>
<evidence type="ECO:0000256" key="7">
    <source>
        <dbReference type="ARBA" id="ARBA00034754"/>
    </source>
</evidence>
<evidence type="ECO:0000256" key="2">
    <source>
        <dbReference type="ARBA" id="ARBA00017703"/>
    </source>
</evidence>
<dbReference type="Pfam" id="PF06144">
    <property type="entry name" value="DNA_pol3_delta"/>
    <property type="match status" value="1"/>
</dbReference>
<dbReference type="EC" id="2.7.7.7" evidence="1"/>
<dbReference type="PANTHER" id="PTHR34388">
    <property type="entry name" value="DNA POLYMERASE III SUBUNIT DELTA"/>
    <property type="match status" value="1"/>
</dbReference>
<evidence type="ECO:0000256" key="5">
    <source>
        <dbReference type="ARBA" id="ARBA00022705"/>
    </source>
</evidence>
<evidence type="ECO:0000259" key="10">
    <source>
        <dbReference type="Pfam" id="PF21694"/>
    </source>
</evidence>
<evidence type="ECO:0000256" key="1">
    <source>
        <dbReference type="ARBA" id="ARBA00012417"/>
    </source>
</evidence>
<evidence type="ECO:0000256" key="8">
    <source>
        <dbReference type="ARBA" id="ARBA00049244"/>
    </source>
</evidence>
<gene>
    <name evidence="11" type="primary">holA</name>
    <name evidence="11" type="ORF">D8M04_01735</name>
</gene>
<evidence type="ECO:0000256" key="3">
    <source>
        <dbReference type="ARBA" id="ARBA00022679"/>
    </source>
</evidence>